<feature type="chain" id="PRO_5046837814" description="DUF3575 domain-containing protein" evidence="1">
    <location>
        <begin position="23"/>
        <end position="170"/>
    </location>
</feature>
<reference evidence="2 3" key="1">
    <citation type="submission" date="2021-02" db="EMBL/GenBank/DDBJ databases">
        <title>FDA dAtabase for Regulatory Grade micrObial Sequences (FDA-ARGOS): Supporting development and validation of Infectious Disease Dx tests.</title>
        <authorList>
            <person name="Carlson P."/>
            <person name="Fischbach M."/>
            <person name="Hastie J."/>
            <person name="Bilen M."/>
            <person name="Cheng A."/>
            <person name="Tallon L."/>
            <person name="Sadzewicz L."/>
            <person name="Zhao X."/>
            <person name="Boylan J."/>
            <person name="Ott S."/>
            <person name="Bowen H."/>
            <person name="Vavikolanu K."/>
            <person name="Mehta A."/>
            <person name="Aluvathingal J."/>
            <person name="Nadendla S."/>
            <person name="Yan Y."/>
            <person name="Sichtig H."/>
        </authorList>
    </citation>
    <scope>NUCLEOTIDE SEQUENCE [LARGE SCALE GENOMIC DNA]</scope>
    <source>
        <strain evidence="2 3">FDAARGOS_1229</strain>
    </source>
</reference>
<evidence type="ECO:0000313" key="3">
    <source>
        <dbReference type="Proteomes" id="UP000654720"/>
    </source>
</evidence>
<evidence type="ECO:0008006" key="4">
    <source>
        <dbReference type="Google" id="ProtNLM"/>
    </source>
</evidence>
<sequence length="170" mass="19287">MIMKRTLLLLLTVITFSVSSNAQDNSDRLSLGIGCLYKNGLDLTLSYEHIGNYHNAWEFFANGYIQWNKCASCGHICPESFWRNYRSYGFGAAYKPCVVRGRNHHGNIRIGASIGSDTRHFMGGFHLGYEHNYVLQGGWCLFWQVKTDLMIKGEDLFRTGIVLGVKLPLN</sequence>
<name>A0ABX7H159_9BACT</name>
<dbReference type="Proteomes" id="UP000654720">
    <property type="component" value="Chromosome"/>
</dbReference>
<evidence type="ECO:0000313" key="2">
    <source>
        <dbReference type="EMBL" id="QRO48549.1"/>
    </source>
</evidence>
<evidence type="ECO:0000256" key="1">
    <source>
        <dbReference type="SAM" id="SignalP"/>
    </source>
</evidence>
<dbReference type="EMBL" id="CP069450">
    <property type="protein sequence ID" value="QRO48549.1"/>
    <property type="molecule type" value="Genomic_DNA"/>
</dbReference>
<feature type="signal peptide" evidence="1">
    <location>
        <begin position="1"/>
        <end position="22"/>
    </location>
</feature>
<organism evidence="2 3">
    <name type="scientific">Butyricimonas virosa</name>
    <dbReference type="NCBI Taxonomy" id="544645"/>
    <lineage>
        <taxon>Bacteria</taxon>
        <taxon>Pseudomonadati</taxon>
        <taxon>Bacteroidota</taxon>
        <taxon>Bacteroidia</taxon>
        <taxon>Bacteroidales</taxon>
        <taxon>Odoribacteraceae</taxon>
        <taxon>Butyricimonas</taxon>
    </lineage>
</organism>
<gene>
    <name evidence="2" type="ORF">I6J59_11310</name>
</gene>
<proteinExistence type="predicted"/>
<keyword evidence="1" id="KW-0732">Signal</keyword>
<keyword evidence="3" id="KW-1185">Reference proteome</keyword>
<protein>
    <recommendedName>
        <fullName evidence="4">DUF3575 domain-containing protein</fullName>
    </recommendedName>
</protein>
<accession>A0ABX7H159</accession>